<gene>
    <name evidence="1" type="primary">impL_3</name>
    <name evidence="1" type="ORF">NCTC10005_03990</name>
</gene>
<name>A0A377LYI0_ENTCL</name>
<protein>
    <submittedName>
        <fullName evidence="1">Type VI secretion system protein ImpL</fullName>
    </submittedName>
</protein>
<evidence type="ECO:0000313" key="1">
    <source>
        <dbReference type="EMBL" id="STQ11219.1"/>
    </source>
</evidence>
<organism evidence="1 2">
    <name type="scientific">Enterobacter cloacae</name>
    <dbReference type="NCBI Taxonomy" id="550"/>
    <lineage>
        <taxon>Bacteria</taxon>
        <taxon>Pseudomonadati</taxon>
        <taxon>Pseudomonadota</taxon>
        <taxon>Gammaproteobacteria</taxon>
        <taxon>Enterobacterales</taxon>
        <taxon>Enterobacteriaceae</taxon>
        <taxon>Enterobacter</taxon>
        <taxon>Enterobacter cloacae complex</taxon>
    </lineage>
</organism>
<dbReference type="AlphaFoldDB" id="A0A377LYI0"/>
<dbReference type="PANTHER" id="PTHR36153:SF1">
    <property type="entry name" value="TYPE VI SECRETION SYSTEM COMPONENT TSSM1"/>
    <property type="match status" value="1"/>
</dbReference>
<evidence type="ECO:0000313" key="2">
    <source>
        <dbReference type="Proteomes" id="UP000255106"/>
    </source>
</evidence>
<dbReference type="PANTHER" id="PTHR36153">
    <property type="entry name" value="INNER MEMBRANE PROTEIN-RELATED"/>
    <property type="match status" value="1"/>
</dbReference>
<reference evidence="1 2" key="1">
    <citation type="submission" date="2018-06" db="EMBL/GenBank/DDBJ databases">
        <authorList>
            <consortium name="Pathogen Informatics"/>
            <person name="Doyle S."/>
        </authorList>
    </citation>
    <scope>NUCLEOTIDE SEQUENCE [LARGE SCALE GENOMIC DNA]</scope>
    <source>
        <strain evidence="1 2">NCTC10005</strain>
    </source>
</reference>
<proteinExistence type="predicted"/>
<dbReference type="Proteomes" id="UP000255106">
    <property type="component" value="Unassembled WGS sequence"/>
</dbReference>
<dbReference type="InterPro" id="IPR053156">
    <property type="entry name" value="T6SS_TssM-like"/>
</dbReference>
<dbReference type="EMBL" id="UGJB01000004">
    <property type="protein sequence ID" value="STQ11219.1"/>
    <property type="molecule type" value="Genomic_DNA"/>
</dbReference>
<sequence length="91" mass="10079">MGGFCRQAIAGRYPLVRSASTEVTPDDLARMFAPGTGLMDTFFRDNLTNKVDTTQANWRFMPGIDGKTLPGSEGLLRPFQQAQSIRDAFFC</sequence>
<accession>A0A377LYI0</accession>